<dbReference type="InterPro" id="IPR000620">
    <property type="entry name" value="EamA_dom"/>
</dbReference>
<evidence type="ECO:0000256" key="8">
    <source>
        <dbReference type="SAM" id="Phobius"/>
    </source>
</evidence>
<feature type="domain" description="EamA" evidence="9">
    <location>
        <begin position="449"/>
        <end position="499"/>
    </location>
</feature>
<dbReference type="Proteomes" id="UP001187192">
    <property type="component" value="Unassembled WGS sequence"/>
</dbReference>
<evidence type="ECO:0000256" key="7">
    <source>
        <dbReference type="SAM" id="MobiDB-lite"/>
    </source>
</evidence>
<feature type="compositionally biased region" description="Basic residues" evidence="7">
    <location>
        <begin position="67"/>
        <end position="76"/>
    </location>
</feature>
<feature type="transmembrane region" description="Helical" evidence="8">
    <location>
        <begin position="415"/>
        <end position="432"/>
    </location>
</feature>
<evidence type="ECO:0000256" key="2">
    <source>
        <dbReference type="ARBA" id="ARBA00007635"/>
    </source>
</evidence>
<comment type="similarity">
    <text evidence="2">Belongs to the drug/metabolite transporter (DMT) superfamily. Plant drug/metabolite exporter (P-DME) (TC 2.A.7.4) family.</text>
</comment>
<comment type="caution">
    <text evidence="10">The sequence shown here is derived from an EMBL/GenBank/DDBJ whole genome shotgun (WGS) entry which is preliminary data.</text>
</comment>
<dbReference type="SUPFAM" id="SSF103481">
    <property type="entry name" value="Multidrug resistance efflux transporter EmrE"/>
    <property type="match status" value="2"/>
</dbReference>
<evidence type="ECO:0000313" key="10">
    <source>
        <dbReference type="EMBL" id="GMN69838.1"/>
    </source>
</evidence>
<evidence type="ECO:0000259" key="9">
    <source>
        <dbReference type="Pfam" id="PF00892"/>
    </source>
</evidence>
<evidence type="ECO:0000256" key="6">
    <source>
        <dbReference type="ARBA" id="ARBA00023136"/>
    </source>
</evidence>
<dbReference type="InterPro" id="IPR051258">
    <property type="entry name" value="Diverse_Substrate_Transporter"/>
</dbReference>
<keyword evidence="6 8" id="KW-0472">Membrane</keyword>
<accession>A0AA88E9R7</accession>
<keyword evidence="11" id="KW-1185">Reference proteome</keyword>
<dbReference type="PANTHER" id="PTHR42920:SF26">
    <property type="entry name" value="OS03G0707200 PROTEIN"/>
    <property type="match status" value="1"/>
</dbReference>
<feature type="compositionally biased region" description="Low complexity" evidence="7">
    <location>
        <begin position="52"/>
        <end position="63"/>
    </location>
</feature>
<keyword evidence="4 8" id="KW-0812">Transmembrane</keyword>
<evidence type="ECO:0000256" key="1">
    <source>
        <dbReference type="ARBA" id="ARBA00004651"/>
    </source>
</evidence>
<feature type="domain" description="EamA" evidence="9">
    <location>
        <begin position="183"/>
        <end position="302"/>
    </location>
</feature>
<gene>
    <name evidence="10" type="ORF">TIFTF001_038883</name>
</gene>
<dbReference type="Pfam" id="PF00892">
    <property type="entry name" value="EamA"/>
    <property type="match status" value="2"/>
</dbReference>
<organism evidence="10 11">
    <name type="scientific">Ficus carica</name>
    <name type="common">Common fig</name>
    <dbReference type="NCBI Taxonomy" id="3494"/>
    <lineage>
        <taxon>Eukaryota</taxon>
        <taxon>Viridiplantae</taxon>
        <taxon>Streptophyta</taxon>
        <taxon>Embryophyta</taxon>
        <taxon>Tracheophyta</taxon>
        <taxon>Spermatophyta</taxon>
        <taxon>Magnoliopsida</taxon>
        <taxon>eudicotyledons</taxon>
        <taxon>Gunneridae</taxon>
        <taxon>Pentapetalae</taxon>
        <taxon>rosids</taxon>
        <taxon>fabids</taxon>
        <taxon>Rosales</taxon>
        <taxon>Moraceae</taxon>
        <taxon>Ficeae</taxon>
        <taxon>Ficus</taxon>
    </lineage>
</organism>
<evidence type="ECO:0000256" key="4">
    <source>
        <dbReference type="ARBA" id="ARBA00022692"/>
    </source>
</evidence>
<protein>
    <recommendedName>
        <fullName evidence="9">EamA domain-containing protein</fullName>
    </recommendedName>
</protein>
<reference evidence="10" key="1">
    <citation type="submission" date="2023-07" db="EMBL/GenBank/DDBJ databases">
        <title>draft genome sequence of fig (Ficus carica).</title>
        <authorList>
            <person name="Takahashi T."/>
            <person name="Nishimura K."/>
        </authorList>
    </citation>
    <scope>NUCLEOTIDE SEQUENCE</scope>
</reference>
<feature type="transmembrane region" description="Helical" evidence="8">
    <location>
        <begin position="262"/>
        <end position="282"/>
    </location>
</feature>
<keyword evidence="5 8" id="KW-1133">Transmembrane helix</keyword>
<dbReference type="InterPro" id="IPR037185">
    <property type="entry name" value="EmrE-like"/>
</dbReference>
<feature type="transmembrane region" description="Helical" evidence="8">
    <location>
        <begin position="342"/>
        <end position="363"/>
    </location>
</feature>
<dbReference type="PANTHER" id="PTHR42920">
    <property type="entry name" value="OS03G0707200 PROTEIN-RELATED"/>
    <property type="match status" value="1"/>
</dbReference>
<proteinExistence type="inferred from homology"/>
<sequence>MAATLMLGKSWNPTNTFTIKLYSSCTSSSLCNQYAFFPFHSTAPKRHRFGASSSSSSSSYSSSTRAPHAKQGLRRSVKLDCPCSSSKPSAMSGEPMGLSFKSLFGKRSLWRRIFFASKKVRSIILLNGKNIGKEGKVYNQGEGNREKLEDLSLRVCLVGRRENRKGGVVHHLTREMRNEADVLSLMLFASSIPVVKEVEAIVDPASFTVVRFALAAIPFVPFVLRAQDDVDTRNAGIELGFWVSLGYLLQALGLLTSDAGRATFLSMLTVIVVPLLDGMLGAVVPTRTWFGALMSVLGVAMLECSGSPPCVGDLLNFLSALFFGVHMLRTEHIARNTKKEKFLPLLGYEVCVVAVFSTIWYLVGGFSGGFQEYNPSMWTWAKFWDWMVSFPWVPAVYTGIFSSGLCLWGESTSLSFYKITIIVVVTILNVSSNSSFTISVNENAQTEQMAAMRDVSATETAIIYALEPVWGGGFAWFLLGERWGTAGWVGAALVLGGSLTVQICGSSPEDSYEDDTGGAKLENGRVSSNEKGFPASPVIISSKDISDLLK</sequence>
<feature type="region of interest" description="Disordered" evidence="7">
    <location>
        <begin position="48"/>
        <end position="81"/>
    </location>
</feature>
<keyword evidence="3" id="KW-1003">Cell membrane</keyword>
<dbReference type="GO" id="GO:0005886">
    <property type="term" value="C:plasma membrane"/>
    <property type="evidence" value="ECO:0007669"/>
    <property type="project" value="UniProtKB-SubCell"/>
</dbReference>
<feature type="transmembrane region" description="Helical" evidence="8">
    <location>
        <begin position="383"/>
        <end position="408"/>
    </location>
</feature>
<evidence type="ECO:0000313" key="11">
    <source>
        <dbReference type="Proteomes" id="UP001187192"/>
    </source>
</evidence>
<evidence type="ECO:0000256" key="3">
    <source>
        <dbReference type="ARBA" id="ARBA00022475"/>
    </source>
</evidence>
<dbReference type="EMBL" id="BTGU01000950">
    <property type="protein sequence ID" value="GMN69838.1"/>
    <property type="molecule type" value="Genomic_DNA"/>
</dbReference>
<name>A0AA88E9R7_FICCA</name>
<comment type="subcellular location">
    <subcellularLocation>
        <location evidence="1">Cell membrane</location>
        <topology evidence="1">Multi-pass membrane protein</topology>
    </subcellularLocation>
</comment>
<evidence type="ECO:0000256" key="5">
    <source>
        <dbReference type="ARBA" id="ARBA00022989"/>
    </source>
</evidence>
<feature type="region of interest" description="Disordered" evidence="7">
    <location>
        <begin position="507"/>
        <end position="537"/>
    </location>
</feature>
<dbReference type="AlphaFoldDB" id="A0AA88E9R7"/>